<evidence type="ECO:0000256" key="1">
    <source>
        <dbReference type="ARBA" id="ARBA00004651"/>
    </source>
</evidence>
<accession>A0A6N6VX36</accession>
<keyword evidence="3" id="KW-0813">Transport</keyword>
<dbReference type="Gene3D" id="1.20.1250.20">
    <property type="entry name" value="MFS general substrate transporter like domains"/>
    <property type="match status" value="1"/>
</dbReference>
<feature type="domain" description="Major facilitator superfamily (MFS) profile" evidence="9">
    <location>
        <begin position="17"/>
        <end position="509"/>
    </location>
</feature>
<feature type="transmembrane region" description="Helical" evidence="8">
    <location>
        <begin position="108"/>
        <end position="131"/>
    </location>
</feature>
<dbReference type="NCBIfam" id="TIGR00711">
    <property type="entry name" value="efflux_EmrB"/>
    <property type="match status" value="1"/>
</dbReference>
<feature type="transmembrane region" description="Helical" evidence="8">
    <location>
        <begin position="234"/>
        <end position="252"/>
    </location>
</feature>
<keyword evidence="11" id="KW-1185">Reference proteome</keyword>
<dbReference type="Gene3D" id="1.20.1720.10">
    <property type="entry name" value="Multidrug resistance protein D"/>
    <property type="match status" value="1"/>
</dbReference>
<keyword evidence="4" id="KW-1003">Cell membrane</keyword>
<dbReference type="PROSITE" id="PS50850">
    <property type="entry name" value="MFS"/>
    <property type="match status" value="1"/>
</dbReference>
<feature type="transmembrane region" description="Helical" evidence="8">
    <location>
        <begin position="143"/>
        <end position="164"/>
    </location>
</feature>
<dbReference type="PANTHER" id="PTHR42718">
    <property type="entry name" value="MAJOR FACILITATOR SUPERFAMILY MULTIDRUG TRANSPORTER MFSC"/>
    <property type="match status" value="1"/>
</dbReference>
<name>A0A6N6VX36_9BACT</name>
<dbReference type="InterPro" id="IPR020846">
    <property type="entry name" value="MFS_dom"/>
</dbReference>
<dbReference type="AlphaFoldDB" id="A0A6N6VX36"/>
<dbReference type="EMBL" id="WFLM01000001">
    <property type="protein sequence ID" value="KAB8041063.1"/>
    <property type="molecule type" value="Genomic_DNA"/>
</dbReference>
<feature type="transmembrane region" description="Helical" evidence="8">
    <location>
        <begin position="272"/>
        <end position="296"/>
    </location>
</feature>
<comment type="caution">
    <text evidence="10">The sequence shown here is derived from an EMBL/GenBank/DDBJ whole genome shotgun (WGS) entry which is preliminary data.</text>
</comment>
<dbReference type="InterPro" id="IPR004638">
    <property type="entry name" value="EmrB-like"/>
</dbReference>
<feature type="transmembrane region" description="Helical" evidence="8">
    <location>
        <begin position="15"/>
        <end position="40"/>
    </location>
</feature>
<feature type="transmembrane region" description="Helical" evidence="8">
    <location>
        <begin position="486"/>
        <end position="504"/>
    </location>
</feature>
<dbReference type="Pfam" id="PF07690">
    <property type="entry name" value="MFS_1"/>
    <property type="match status" value="1"/>
</dbReference>
<dbReference type="SUPFAM" id="SSF103473">
    <property type="entry name" value="MFS general substrate transporter"/>
    <property type="match status" value="1"/>
</dbReference>
<feature type="transmembrane region" description="Helical" evidence="8">
    <location>
        <begin position="366"/>
        <end position="391"/>
    </location>
</feature>
<dbReference type="OrthoDB" id="5287838at2"/>
<organism evidence="10 11">
    <name type="scientific">Silvanigrella paludirubra</name>
    <dbReference type="NCBI Taxonomy" id="2499159"/>
    <lineage>
        <taxon>Bacteria</taxon>
        <taxon>Pseudomonadati</taxon>
        <taxon>Bdellovibrionota</taxon>
        <taxon>Oligoflexia</taxon>
        <taxon>Silvanigrellales</taxon>
        <taxon>Silvanigrellaceae</taxon>
        <taxon>Silvanigrella</taxon>
    </lineage>
</organism>
<comment type="similarity">
    <text evidence="2">Belongs to the major facilitator superfamily. EmrB family.</text>
</comment>
<evidence type="ECO:0000256" key="4">
    <source>
        <dbReference type="ARBA" id="ARBA00022475"/>
    </source>
</evidence>
<dbReference type="GO" id="GO:0005886">
    <property type="term" value="C:plasma membrane"/>
    <property type="evidence" value="ECO:0007669"/>
    <property type="project" value="UniProtKB-SubCell"/>
</dbReference>
<feature type="transmembrane region" description="Helical" evidence="8">
    <location>
        <begin position="52"/>
        <end position="71"/>
    </location>
</feature>
<evidence type="ECO:0000256" key="5">
    <source>
        <dbReference type="ARBA" id="ARBA00022692"/>
    </source>
</evidence>
<dbReference type="RefSeq" id="WP_153418586.1">
    <property type="nucleotide sequence ID" value="NZ_WFLM01000001.1"/>
</dbReference>
<proteinExistence type="inferred from homology"/>
<evidence type="ECO:0000256" key="2">
    <source>
        <dbReference type="ARBA" id="ARBA00008537"/>
    </source>
</evidence>
<feature type="transmembrane region" description="Helical" evidence="8">
    <location>
        <begin position="83"/>
        <end position="102"/>
    </location>
</feature>
<gene>
    <name evidence="10" type="ORF">GCL60_03755</name>
</gene>
<keyword evidence="5 8" id="KW-0812">Transmembrane</keyword>
<protein>
    <submittedName>
        <fullName evidence="10">DHA2 family efflux MFS transporter permease subunit</fullName>
    </submittedName>
</protein>
<dbReference type="PANTHER" id="PTHR42718:SF9">
    <property type="entry name" value="MAJOR FACILITATOR SUPERFAMILY MULTIDRUG TRANSPORTER MFSC"/>
    <property type="match status" value="1"/>
</dbReference>
<reference evidence="10 11" key="1">
    <citation type="submission" date="2019-10" db="EMBL/GenBank/DDBJ databases">
        <title>New species of Slilvanegrellaceae.</title>
        <authorList>
            <person name="Pitt A."/>
            <person name="Hahn M.W."/>
        </authorList>
    </citation>
    <scope>NUCLEOTIDE SEQUENCE [LARGE SCALE GENOMIC DNA]</scope>
    <source>
        <strain evidence="10 11">SP-Ram-0.45-NSY-1</strain>
    </source>
</reference>
<evidence type="ECO:0000256" key="3">
    <source>
        <dbReference type="ARBA" id="ARBA00022448"/>
    </source>
</evidence>
<keyword evidence="6 8" id="KW-1133">Transmembrane helix</keyword>
<evidence type="ECO:0000259" key="9">
    <source>
        <dbReference type="PROSITE" id="PS50850"/>
    </source>
</evidence>
<sequence>MTQSITEAKVTGSKLWITIAAMMASLMAVLDISIVNVALNDIRSSFSVQLDQIAWVSTGYMMANIVVIPMTGWFQRKFGVKNYFIYSLIIFTLASLLCAFSWNLTSLVVFRILQGMGGGAIIPTASTILISRYPKEEQGMAQAFIGLGAITGPLLGPSLGGYLIDISSWHMIFLINIPVGIVALIILLKNLKEENFFPSKQKLDKYGFLLLAVGLASLQYVLEEGNRNDWFESPIIVLFSILSLACLVTIVFQQLESKEPMIDFRVFKNRNYILCTSINFILGTTLFGGSFLFSLYCGTVMNYTPLDIGILFLKGCFIQLLIMPLIGKIVNIIDKRLLIGVGIILVFISLWYNSHLNHFSSQFDLVFVLFARSIGLSFLFVPLSVTAISFVEPKGIGNAIGLFNLTRELGGSIGLAWMSTKLVNHIKEYNNILNTHVIEGSFQLNYQLKMMEHMIYGKVDNTYKAAEQMLQNRVSLQATIESFNKGFLTLALVFLLSIIILILIQNPKKRVISSEGFH</sequence>
<feature type="transmembrane region" description="Helical" evidence="8">
    <location>
        <begin position="170"/>
        <end position="191"/>
    </location>
</feature>
<evidence type="ECO:0000256" key="7">
    <source>
        <dbReference type="ARBA" id="ARBA00023136"/>
    </source>
</evidence>
<feature type="transmembrane region" description="Helical" evidence="8">
    <location>
        <begin position="337"/>
        <end position="354"/>
    </location>
</feature>
<dbReference type="GO" id="GO:0022857">
    <property type="term" value="F:transmembrane transporter activity"/>
    <property type="evidence" value="ECO:0007669"/>
    <property type="project" value="InterPro"/>
</dbReference>
<evidence type="ECO:0000256" key="6">
    <source>
        <dbReference type="ARBA" id="ARBA00022989"/>
    </source>
</evidence>
<keyword evidence="7 8" id="KW-0472">Membrane</keyword>
<evidence type="ECO:0000313" key="10">
    <source>
        <dbReference type="EMBL" id="KAB8041063.1"/>
    </source>
</evidence>
<evidence type="ECO:0000313" key="11">
    <source>
        <dbReference type="Proteomes" id="UP000437748"/>
    </source>
</evidence>
<dbReference type="InterPro" id="IPR011701">
    <property type="entry name" value="MFS"/>
</dbReference>
<comment type="subcellular location">
    <subcellularLocation>
        <location evidence="1">Cell membrane</location>
        <topology evidence="1">Multi-pass membrane protein</topology>
    </subcellularLocation>
</comment>
<evidence type="ECO:0000256" key="8">
    <source>
        <dbReference type="SAM" id="Phobius"/>
    </source>
</evidence>
<dbReference type="CDD" id="cd17503">
    <property type="entry name" value="MFS_LmrB_MDR_like"/>
    <property type="match status" value="1"/>
</dbReference>
<feature type="transmembrane region" description="Helical" evidence="8">
    <location>
        <begin position="308"/>
        <end position="330"/>
    </location>
</feature>
<feature type="transmembrane region" description="Helical" evidence="8">
    <location>
        <begin position="203"/>
        <end position="222"/>
    </location>
</feature>
<dbReference type="InterPro" id="IPR036259">
    <property type="entry name" value="MFS_trans_sf"/>
</dbReference>
<dbReference type="Proteomes" id="UP000437748">
    <property type="component" value="Unassembled WGS sequence"/>
</dbReference>